<feature type="domain" description="Integrase catalytic" evidence="3">
    <location>
        <begin position="201"/>
        <end position="380"/>
    </location>
</feature>
<dbReference type="GO" id="GO:0004803">
    <property type="term" value="F:transposase activity"/>
    <property type="evidence" value="ECO:0007669"/>
    <property type="project" value="InterPro"/>
</dbReference>
<dbReference type="InterPro" id="IPR012337">
    <property type="entry name" value="RNaseH-like_sf"/>
</dbReference>
<evidence type="ECO:0000259" key="3">
    <source>
        <dbReference type="PROSITE" id="PS50994"/>
    </source>
</evidence>
<dbReference type="SUPFAM" id="SSF46689">
    <property type="entry name" value="Homeodomain-like"/>
    <property type="match status" value="1"/>
</dbReference>
<dbReference type="Pfam" id="PF13333">
    <property type="entry name" value="rve_2"/>
    <property type="match status" value="1"/>
</dbReference>
<proteinExistence type="predicted"/>
<evidence type="ECO:0000256" key="2">
    <source>
        <dbReference type="SAM" id="Coils"/>
    </source>
</evidence>
<dbReference type="Pfam" id="PF13276">
    <property type="entry name" value="HTH_21"/>
    <property type="match status" value="1"/>
</dbReference>
<dbReference type="InterPro" id="IPR048020">
    <property type="entry name" value="Transpos_IS3"/>
</dbReference>
<feature type="coiled-coil region" evidence="2">
    <location>
        <begin position="57"/>
        <end position="84"/>
    </location>
</feature>
<name>A0AB39U427_9BIFI</name>
<dbReference type="GO" id="GO:0006313">
    <property type="term" value="P:DNA transposition"/>
    <property type="evidence" value="ECO:0007669"/>
    <property type="project" value="InterPro"/>
</dbReference>
<dbReference type="InterPro" id="IPR009057">
    <property type="entry name" value="Homeodomain-like_sf"/>
</dbReference>
<evidence type="ECO:0000256" key="1">
    <source>
        <dbReference type="ARBA" id="ARBA00002286"/>
    </source>
</evidence>
<accession>A0AB39U427</accession>
<dbReference type="EMBL" id="CP129674">
    <property type="protein sequence ID" value="XDS43729.1"/>
    <property type="molecule type" value="Genomic_DNA"/>
</dbReference>
<dbReference type="Pfam" id="PF00665">
    <property type="entry name" value="rve"/>
    <property type="match status" value="1"/>
</dbReference>
<dbReference type="GO" id="GO:0015074">
    <property type="term" value="P:DNA integration"/>
    <property type="evidence" value="ECO:0007669"/>
    <property type="project" value="InterPro"/>
</dbReference>
<comment type="function">
    <text evidence="1">Involved in the transposition of the insertion sequence.</text>
</comment>
<dbReference type="InterPro" id="IPR001584">
    <property type="entry name" value="Integrase_cat-core"/>
</dbReference>
<dbReference type="InterPro" id="IPR050900">
    <property type="entry name" value="Transposase_IS3/IS150/IS904"/>
</dbReference>
<sequence>MATTYSDEFKADAVALVRNGMMQRQVRQDLGISKSSPGKWVQDAELAERGLSGTPEERRALKRIRELETENEILRKAAAYLSKANPRPPKMIYPLVRRLAELPEAGRPAIPVVLAGRVLGFSKQAYFTWRADPVSMLEREEKELLAMIRVIHEDDPQFGYRLAGDELHARGVCVSERRVWRICSKYRICSTIQCRYRTGKPASRPASDDLVRRKFHADAANVVWLTDITEHWTSQGKLYLCAVKDVWSNRIVGWSVNSRMRASLAVDALEDAWQRRGKPRDVIIHSDRGSQFGSRTFIETCRATGIHRSMGQAYTCADNAAMESFFSLLQKNVLNQRSSWPDITTLRLAIIRWIEGTYNRRRRQRSLGKLTPVEYETIFANGNRPTA</sequence>
<dbReference type="PANTHER" id="PTHR46889:SF5">
    <property type="entry name" value="INTEGRASE PROTEIN"/>
    <property type="match status" value="1"/>
</dbReference>
<dbReference type="SUPFAM" id="SSF53098">
    <property type="entry name" value="Ribonuclease H-like"/>
    <property type="match status" value="1"/>
</dbReference>
<dbReference type="Gene3D" id="3.30.420.10">
    <property type="entry name" value="Ribonuclease H-like superfamily/Ribonuclease H"/>
    <property type="match status" value="1"/>
</dbReference>
<dbReference type="Gene3D" id="1.10.10.60">
    <property type="entry name" value="Homeodomain-like"/>
    <property type="match status" value="1"/>
</dbReference>
<dbReference type="InterPro" id="IPR036397">
    <property type="entry name" value="RNaseH_sf"/>
</dbReference>
<gene>
    <name evidence="4" type="ORF">QN215_05305</name>
</gene>
<evidence type="ECO:0000313" key="4">
    <source>
        <dbReference type="EMBL" id="XDS43729.1"/>
    </source>
</evidence>
<dbReference type="PROSITE" id="PS50994">
    <property type="entry name" value="INTEGRASE"/>
    <property type="match status" value="1"/>
</dbReference>
<dbReference type="InterPro" id="IPR002514">
    <property type="entry name" value="Transposase_8"/>
</dbReference>
<dbReference type="NCBIfam" id="NF033516">
    <property type="entry name" value="transpos_IS3"/>
    <property type="match status" value="1"/>
</dbReference>
<dbReference type="RefSeq" id="WP_369343324.1">
    <property type="nucleotide sequence ID" value="NZ_CP129674.1"/>
</dbReference>
<organism evidence="4">
    <name type="scientific">Bifidobacterium aquikefiricola</name>
    <dbReference type="NCBI Taxonomy" id="3059038"/>
    <lineage>
        <taxon>Bacteria</taxon>
        <taxon>Bacillati</taxon>
        <taxon>Actinomycetota</taxon>
        <taxon>Actinomycetes</taxon>
        <taxon>Bifidobacteriales</taxon>
        <taxon>Bifidobacteriaceae</taxon>
        <taxon>Bifidobacterium</taxon>
    </lineage>
</organism>
<dbReference type="KEGG" id="baqk:QN215_05305"/>
<dbReference type="InterPro" id="IPR025948">
    <property type="entry name" value="HTH-like_dom"/>
</dbReference>
<keyword evidence="2" id="KW-0175">Coiled coil</keyword>
<dbReference type="Pfam" id="PF01527">
    <property type="entry name" value="HTH_Tnp_1"/>
    <property type="match status" value="1"/>
</dbReference>
<dbReference type="PANTHER" id="PTHR46889">
    <property type="entry name" value="TRANSPOSASE INSF FOR INSERTION SEQUENCE IS3B-RELATED"/>
    <property type="match status" value="1"/>
</dbReference>
<dbReference type="GO" id="GO:0003677">
    <property type="term" value="F:DNA binding"/>
    <property type="evidence" value="ECO:0007669"/>
    <property type="project" value="InterPro"/>
</dbReference>
<protein>
    <submittedName>
        <fullName evidence="4">IS3 family transposase</fullName>
    </submittedName>
</protein>
<reference evidence="4" key="1">
    <citation type="submission" date="2023-07" db="EMBL/GenBank/DDBJ databases">
        <title>Bifidobacterium aquikefiriaerophilum sp. nov. and Bifidobacterium eccum sp. nov., isolated from water kefir.</title>
        <authorList>
            <person name="Breselge S."/>
            <person name="Bellassi P."/>
            <person name="Barcenilla C."/>
            <person name="Alvarez-Ordonez A."/>
            <person name="Morelli L."/>
            <person name="Cotter P.D."/>
        </authorList>
    </citation>
    <scope>NUCLEOTIDE SEQUENCE</scope>
    <source>
        <strain evidence="4">WK041_4_12</strain>
    </source>
</reference>
<dbReference type="AlphaFoldDB" id="A0AB39U427"/>